<dbReference type="Proteomes" id="UP000295530">
    <property type="component" value="Unassembled WGS sequence"/>
</dbReference>
<evidence type="ECO:0000313" key="1">
    <source>
        <dbReference type="EMBL" id="TDN57631.1"/>
    </source>
</evidence>
<gene>
    <name evidence="1" type="ORF">EC847_107115</name>
</gene>
<accession>A0A4R6EGS9</accession>
<sequence length="69" mass="8204">MTAENYLKRLRNVNEEQMLEKIVARIENSIEPEYMAAFQKAADKRRAELCDYQFSLNDDFGELKAPRKY</sequence>
<dbReference type="InterPro" id="IPR036666">
    <property type="entry name" value="HHA_sf"/>
</dbReference>
<dbReference type="RefSeq" id="WP_125351832.1">
    <property type="nucleotide sequence ID" value="NZ_CACSIW010000012.1"/>
</dbReference>
<reference evidence="1 2" key="1">
    <citation type="submission" date="2019-03" db="EMBL/GenBank/DDBJ databases">
        <title>Genomic analyses of the natural microbiome of Caenorhabditis elegans.</title>
        <authorList>
            <person name="Samuel B."/>
        </authorList>
    </citation>
    <scope>NUCLEOTIDE SEQUENCE [LARGE SCALE GENOMIC DNA]</scope>
    <source>
        <strain evidence="1 2">BIGb0156</strain>
    </source>
</reference>
<dbReference type="EMBL" id="SNVX01000007">
    <property type="protein sequence ID" value="TDN57631.1"/>
    <property type="molecule type" value="Genomic_DNA"/>
</dbReference>
<dbReference type="SUPFAM" id="SSF68989">
    <property type="entry name" value="Hemolysin expression modulating protein HHA"/>
    <property type="match status" value="1"/>
</dbReference>
<protein>
    <submittedName>
        <fullName evidence="1">Hemolysin expression modulating protein</fullName>
    </submittedName>
</protein>
<proteinExistence type="predicted"/>
<comment type="caution">
    <text evidence="1">The sequence shown here is derived from an EMBL/GenBank/DDBJ whole genome shotgun (WGS) entry which is preliminary data.</text>
</comment>
<evidence type="ECO:0000313" key="2">
    <source>
        <dbReference type="Proteomes" id="UP000295530"/>
    </source>
</evidence>
<organism evidence="1 2">
    <name type="scientific">Scandinavium goeteborgense</name>
    <dbReference type="NCBI Taxonomy" id="1851514"/>
    <lineage>
        <taxon>Bacteria</taxon>
        <taxon>Pseudomonadati</taxon>
        <taxon>Pseudomonadota</taxon>
        <taxon>Gammaproteobacteria</taxon>
        <taxon>Enterobacterales</taxon>
        <taxon>Enterobacteriaceae</taxon>
        <taxon>Scandinavium</taxon>
    </lineage>
</organism>
<name>A0A4R6EGS9_SCAGO</name>
<keyword evidence="2" id="KW-1185">Reference proteome</keyword>
<dbReference type="AlphaFoldDB" id="A0A4R6EGS9"/>
<dbReference type="Gene3D" id="1.20.1280.40">
    <property type="entry name" value="HHA"/>
    <property type="match status" value="1"/>
</dbReference>